<evidence type="ECO:0008006" key="6">
    <source>
        <dbReference type="Google" id="ProtNLM"/>
    </source>
</evidence>
<gene>
    <name evidence="4" type="ORF">CFIO01_02897</name>
</gene>
<dbReference type="InterPro" id="IPR002347">
    <property type="entry name" value="SDR_fam"/>
</dbReference>
<organism evidence="4 5">
    <name type="scientific">Colletotrichum fioriniae PJ7</name>
    <dbReference type="NCBI Taxonomy" id="1445577"/>
    <lineage>
        <taxon>Eukaryota</taxon>
        <taxon>Fungi</taxon>
        <taxon>Dikarya</taxon>
        <taxon>Ascomycota</taxon>
        <taxon>Pezizomycotina</taxon>
        <taxon>Sordariomycetes</taxon>
        <taxon>Hypocreomycetidae</taxon>
        <taxon>Glomerellales</taxon>
        <taxon>Glomerellaceae</taxon>
        <taxon>Colletotrichum</taxon>
        <taxon>Colletotrichum acutatum species complex</taxon>
    </lineage>
</organism>
<evidence type="ECO:0000256" key="1">
    <source>
        <dbReference type="ARBA" id="ARBA00006484"/>
    </source>
</evidence>
<keyword evidence="3" id="KW-0472">Membrane</keyword>
<dbReference type="PANTHER" id="PTHR43669:SF3">
    <property type="entry name" value="ALCOHOL DEHYDROGENASE, PUTATIVE (AFU_ORTHOLOGUE AFUA_3G03445)-RELATED"/>
    <property type="match status" value="1"/>
</dbReference>
<comment type="similarity">
    <text evidence="1">Belongs to the short-chain dehydrogenases/reductases (SDR) family.</text>
</comment>
<evidence type="ECO:0000313" key="5">
    <source>
        <dbReference type="Proteomes" id="UP000020467"/>
    </source>
</evidence>
<reference evidence="4 5" key="1">
    <citation type="submission" date="2014-02" db="EMBL/GenBank/DDBJ databases">
        <title>The genome sequence of Colletotrichum fioriniae PJ7.</title>
        <authorList>
            <person name="Baroncelli R."/>
            <person name="Thon M.R."/>
        </authorList>
    </citation>
    <scope>NUCLEOTIDE SEQUENCE [LARGE SCALE GENOMIC DNA]</scope>
    <source>
        <strain evidence="4 5">PJ7</strain>
    </source>
</reference>
<dbReference type="SUPFAM" id="SSF51735">
    <property type="entry name" value="NAD(P)-binding Rossmann-fold domains"/>
    <property type="match status" value="1"/>
</dbReference>
<dbReference type="EMBL" id="JARH01000912">
    <property type="protein sequence ID" value="EXF75310.1"/>
    <property type="molecule type" value="Genomic_DNA"/>
</dbReference>
<evidence type="ECO:0000256" key="3">
    <source>
        <dbReference type="SAM" id="Phobius"/>
    </source>
</evidence>
<dbReference type="GO" id="GO:0016491">
    <property type="term" value="F:oxidoreductase activity"/>
    <property type="evidence" value="ECO:0007669"/>
    <property type="project" value="UniProtKB-KW"/>
</dbReference>
<feature type="transmembrane region" description="Helical" evidence="3">
    <location>
        <begin position="6"/>
        <end position="25"/>
    </location>
</feature>
<accession>A0A010QEV3</accession>
<comment type="caution">
    <text evidence="4">The sequence shown here is derived from an EMBL/GenBank/DDBJ whole genome shotgun (WGS) entry which is preliminary data.</text>
</comment>
<keyword evidence="2" id="KW-0560">Oxidoreductase</keyword>
<dbReference type="eggNOG" id="ENOG502SMMV">
    <property type="taxonomic scope" value="Eukaryota"/>
</dbReference>
<protein>
    <recommendedName>
        <fullName evidence="6">Short-chain dehydrogenase</fullName>
    </recommendedName>
</protein>
<keyword evidence="3" id="KW-1133">Transmembrane helix</keyword>
<dbReference type="Pfam" id="PF00106">
    <property type="entry name" value="adh_short"/>
    <property type="match status" value="1"/>
</dbReference>
<dbReference type="Proteomes" id="UP000020467">
    <property type="component" value="Unassembled WGS sequence"/>
</dbReference>
<dbReference type="Gene3D" id="3.40.50.720">
    <property type="entry name" value="NAD(P)-binding Rossmann-like Domain"/>
    <property type="match status" value="1"/>
</dbReference>
<evidence type="ECO:0000256" key="2">
    <source>
        <dbReference type="ARBA" id="ARBA00023002"/>
    </source>
</evidence>
<dbReference type="InterPro" id="IPR036291">
    <property type="entry name" value="NAD(P)-bd_dom_sf"/>
</dbReference>
<dbReference type="CDD" id="cd05233">
    <property type="entry name" value="SDR_c"/>
    <property type="match status" value="1"/>
</dbReference>
<keyword evidence="3" id="KW-0812">Transmembrane</keyword>
<evidence type="ECO:0000313" key="4">
    <source>
        <dbReference type="EMBL" id="EXF75310.1"/>
    </source>
</evidence>
<dbReference type="PANTHER" id="PTHR43669">
    <property type="entry name" value="5-KETO-D-GLUCONATE 5-REDUCTASE"/>
    <property type="match status" value="1"/>
</dbReference>
<dbReference type="KEGG" id="cfj:CFIO01_02897"/>
<sequence>MTETVLVFGATGNIGVAVIIGALRAKRHVIAVVRSQASAEKMFKYVGSRDNITVVEADPTSEDSLRGVVDQVRAGKLPAFQHVWASPGGLYWETPILEIDPAALREVLNVNFESYFYAYRVTVPYLLEQGFAGSTWTLCTGAQGDYGFRAAPAVTQGALFSFAIAASRENEKTNIRFNEVYLAYRVQFEVDEEARKAWAGAHLTTCDEFAPLYQQLLDREDIRGSRVKAITPKDVLELSVEKRIKA</sequence>
<proteinExistence type="inferred from homology"/>
<dbReference type="HOGENOM" id="CLU_078552_0_0_1"/>
<dbReference type="OrthoDB" id="10254221at2759"/>
<name>A0A010QEV3_9PEZI</name>
<dbReference type="AlphaFoldDB" id="A0A010QEV3"/>
<keyword evidence="5" id="KW-1185">Reference proteome</keyword>